<organism evidence="1 2">
    <name type="scientific">Durusdinium trenchii</name>
    <dbReference type="NCBI Taxonomy" id="1381693"/>
    <lineage>
        <taxon>Eukaryota</taxon>
        <taxon>Sar</taxon>
        <taxon>Alveolata</taxon>
        <taxon>Dinophyceae</taxon>
        <taxon>Suessiales</taxon>
        <taxon>Symbiodiniaceae</taxon>
        <taxon>Durusdinium</taxon>
    </lineage>
</organism>
<gene>
    <name evidence="1" type="ORF">CCMP2556_LOCUS52248</name>
</gene>
<dbReference type="EMBL" id="CAXAMN010027761">
    <property type="protein sequence ID" value="CAK9112761.1"/>
    <property type="molecule type" value="Genomic_DNA"/>
</dbReference>
<reference evidence="1 2" key="1">
    <citation type="submission" date="2024-02" db="EMBL/GenBank/DDBJ databases">
        <authorList>
            <person name="Chen Y."/>
            <person name="Shah S."/>
            <person name="Dougan E. K."/>
            <person name="Thang M."/>
            <person name="Chan C."/>
        </authorList>
    </citation>
    <scope>NUCLEOTIDE SEQUENCE [LARGE SCALE GENOMIC DNA]</scope>
</reference>
<name>A0ABP0SK34_9DINO</name>
<evidence type="ECO:0000313" key="1">
    <source>
        <dbReference type="EMBL" id="CAK9112761.1"/>
    </source>
</evidence>
<accession>A0ABP0SK34</accession>
<proteinExistence type="predicted"/>
<comment type="caution">
    <text evidence="1">The sequence shown here is derived from an EMBL/GenBank/DDBJ whole genome shotgun (WGS) entry which is preliminary data.</text>
</comment>
<protein>
    <submittedName>
        <fullName evidence="1">Uncharacterized protein</fullName>
    </submittedName>
</protein>
<evidence type="ECO:0000313" key="2">
    <source>
        <dbReference type="Proteomes" id="UP001642484"/>
    </source>
</evidence>
<dbReference type="Proteomes" id="UP001642484">
    <property type="component" value="Unassembled WGS sequence"/>
</dbReference>
<keyword evidence="2" id="KW-1185">Reference proteome</keyword>
<sequence length="234" mass="26233">MPFGEQLQETSSDAIVPGPQSVSDALQPGVCYIHAVSDTKRSGLFLKTRRRNLNLLVRSGWTFCPACSLEASDVGTQLYQSRGVFVAPFPLVEQDLWSLFHFLRGERLRTDRGFTTASTFLEAVRFSKFTVGLRGCDSILQSGRILGFAAIERREKGPTKQAPILELVHLRKLHEILLIGCDPVDRLGAGAMLICIYGRARWSDLRYIHRVELEERRNGGLYAGAQNVCSWFET</sequence>